<evidence type="ECO:0000313" key="3">
    <source>
        <dbReference type="Proteomes" id="UP000480246"/>
    </source>
</evidence>
<dbReference type="RefSeq" id="WP_153402787.1">
    <property type="nucleotide sequence ID" value="NZ_ML762429.1"/>
</dbReference>
<comment type="caution">
    <text evidence="2">The sequence shown here is derived from an EMBL/GenBank/DDBJ whole genome shotgun (WGS) entry which is preliminary data.</text>
</comment>
<dbReference type="Proteomes" id="UP000480246">
    <property type="component" value="Unassembled WGS sequence"/>
</dbReference>
<feature type="transmembrane region" description="Helical" evidence="1">
    <location>
        <begin position="23"/>
        <end position="44"/>
    </location>
</feature>
<dbReference type="AlphaFoldDB" id="A0A7C8KUG3"/>
<gene>
    <name evidence="2" type="ORF">F9U64_09475</name>
</gene>
<proteinExistence type="predicted"/>
<reference evidence="2 3" key="1">
    <citation type="submission" date="2019-10" db="EMBL/GenBank/DDBJ databases">
        <title>Gracilibacillus sp. nov. isolated from rice seeds.</title>
        <authorList>
            <person name="He S."/>
        </authorList>
    </citation>
    <scope>NUCLEOTIDE SEQUENCE [LARGE SCALE GENOMIC DNA]</scope>
    <source>
        <strain evidence="2 3">TD8</strain>
    </source>
</reference>
<evidence type="ECO:0000256" key="1">
    <source>
        <dbReference type="SAM" id="Phobius"/>
    </source>
</evidence>
<organism evidence="2 3">
    <name type="scientific">Gracilibacillus oryzae</name>
    <dbReference type="NCBI Taxonomy" id="1672701"/>
    <lineage>
        <taxon>Bacteria</taxon>
        <taxon>Bacillati</taxon>
        <taxon>Bacillota</taxon>
        <taxon>Bacilli</taxon>
        <taxon>Bacillales</taxon>
        <taxon>Bacillaceae</taxon>
        <taxon>Gracilibacillus</taxon>
    </lineage>
</organism>
<accession>A0A7C8KUG3</accession>
<keyword evidence="3" id="KW-1185">Reference proteome</keyword>
<keyword evidence="1" id="KW-1133">Transmembrane helix</keyword>
<sequence>MNTSPISTWEGAEAYFTFASNSVGLMICLLAAVAIVGVLIVTMFRHEQHSFQRTIALYPQYMKQEEEKQVEKEVAPMVMEENMA</sequence>
<keyword evidence="1" id="KW-0812">Transmembrane</keyword>
<evidence type="ECO:0000313" key="2">
    <source>
        <dbReference type="EMBL" id="KAB8137459.1"/>
    </source>
</evidence>
<name>A0A7C8KUG3_9BACI</name>
<dbReference type="EMBL" id="WEID01000046">
    <property type="protein sequence ID" value="KAB8137459.1"/>
    <property type="molecule type" value="Genomic_DNA"/>
</dbReference>
<protein>
    <submittedName>
        <fullName evidence="2">Uncharacterized protein</fullName>
    </submittedName>
</protein>
<keyword evidence="1" id="KW-0472">Membrane</keyword>